<evidence type="ECO:0000256" key="1">
    <source>
        <dbReference type="ARBA" id="ARBA00004514"/>
    </source>
</evidence>
<reference evidence="7 8" key="1">
    <citation type="submission" date="2007-05" db="EMBL/GenBank/DDBJ databases">
        <title>Complete sequence of Geobacter uraniireducens Rf4.</title>
        <authorList>
            <consortium name="US DOE Joint Genome Institute"/>
            <person name="Copeland A."/>
            <person name="Lucas S."/>
            <person name="Lapidus A."/>
            <person name="Barry K."/>
            <person name="Detter J.C."/>
            <person name="Glavina del Rio T."/>
            <person name="Hammon N."/>
            <person name="Israni S."/>
            <person name="Dalin E."/>
            <person name="Tice H."/>
            <person name="Pitluck S."/>
            <person name="Chertkov O."/>
            <person name="Brettin T."/>
            <person name="Bruce D."/>
            <person name="Han C."/>
            <person name="Schmutz J."/>
            <person name="Larimer F."/>
            <person name="Land M."/>
            <person name="Hauser L."/>
            <person name="Kyrpides N."/>
            <person name="Mikhailova N."/>
            <person name="Shelobolina E."/>
            <person name="Aklujkar M."/>
            <person name="Lovley D."/>
            <person name="Richardson P."/>
        </authorList>
    </citation>
    <scope>NUCLEOTIDE SEQUENCE [LARGE SCALE GENOMIC DNA]</scope>
    <source>
        <strain evidence="7 8">Rf4</strain>
    </source>
</reference>
<gene>
    <name evidence="7" type="ordered locus">Gura_4093</name>
</gene>
<dbReference type="CDD" id="cd16098">
    <property type="entry name" value="FliS"/>
    <property type="match status" value="1"/>
</dbReference>
<evidence type="ECO:0000256" key="5">
    <source>
        <dbReference type="ARBA" id="ARBA00023186"/>
    </source>
</evidence>
<dbReference type="Pfam" id="PF02561">
    <property type="entry name" value="FliS"/>
    <property type="match status" value="1"/>
</dbReference>
<dbReference type="GO" id="GO:0005829">
    <property type="term" value="C:cytosol"/>
    <property type="evidence" value="ECO:0007669"/>
    <property type="project" value="UniProtKB-SubCell"/>
</dbReference>
<keyword evidence="7" id="KW-0966">Cell projection</keyword>
<protein>
    <recommendedName>
        <fullName evidence="6">Flagellar secretion chaperone FliS</fullName>
    </recommendedName>
</protein>
<dbReference type="PIRSF" id="PIRSF039090">
    <property type="entry name" value="Flis"/>
    <property type="match status" value="1"/>
</dbReference>
<accession>A5G8W8</accession>
<name>A5G8W8_GEOUR</name>
<keyword evidence="8" id="KW-1185">Reference proteome</keyword>
<dbReference type="GO" id="GO:0071973">
    <property type="term" value="P:bacterial-type flagellum-dependent cell motility"/>
    <property type="evidence" value="ECO:0007669"/>
    <property type="project" value="TreeGrafter"/>
</dbReference>
<dbReference type="RefSeq" id="WP_011940872.1">
    <property type="nucleotide sequence ID" value="NC_009483.1"/>
</dbReference>
<sequence length="139" mass="15243">MANPYTQYQTMQVGSASPEKILIMLYEGAINFTRIAADRMRNNDIAGKGKYIGKALAIVTELMNTLNHDVGGEIAINLERLYMYLISEFTEANLNNSAASLENAINVLTILKDGWNDAILQARKERAAGQADTYLLAAG</sequence>
<evidence type="ECO:0000256" key="6">
    <source>
        <dbReference type="PIRNR" id="PIRNR039090"/>
    </source>
</evidence>
<evidence type="ECO:0000313" key="7">
    <source>
        <dbReference type="EMBL" id="ABQ28236.1"/>
    </source>
</evidence>
<organism evidence="7 8">
    <name type="scientific">Geotalea uraniireducens (strain Rf4)</name>
    <name type="common">Geobacter uraniireducens</name>
    <dbReference type="NCBI Taxonomy" id="351605"/>
    <lineage>
        <taxon>Bacteria</taxon>
        <taxon>Pseudomonadati</taxon>
        <taxon>Thermodesulfobacteriota</taxon>
        <taxon>Desulfuromonadia</taxon>
        <taxon>Geobacterales</taxon>
        <taxon>Geobacteraceae</taxon>
        <taxon>Geotalea</taxon>
    </lineage>
</organism>
<keyword evidence="7" id="KW-0282">Flagellum</keyword>
<keyword evidence="4 6" id="KW-1005">Bacterial flagellum biogenesis</keyword>
<evidence type="ECO:0000313" key="8">
    <source>
        <dbReference type="Proteomes" id="UP000006695"/>
    </source>
</evidence>
<dbReference type="SUPFAM" id="SSF101116">
    <property type="entry name" value="Flagellar export chaperone FliS"/>
    <property type="match status" value="1"/>
</dbReference>
<dbReference type="KEGG" id="gur:Gura_4093"/>
<dbReference type="EMBL" id="CP000698">
    <property type="protein sequence ID" value="ABQ28236.1"/>
    <property type="molecule type" value="Genomic_DNA"/>
</dbReference>
<keyword evidence="7" id="KW-0969">Cilium</keyword>
<keyword evidence="3 6" id="KW-0963">Cytoplasm</keyword>
<comment type="similarity">
    <text evidence="2 6">Belongs to the FliS family.</text>
</comment>
<dbReference type="PANTHER" id="PTHR34773">
    <property type="entry name" value="FLAGELLAR SECRETION CHAPERONE FLIS"/>
    <property type="match status" value="1"/>
</dbReference>
<dbReference type="Proteomes" id="UP000006695">
    <property type="component" value="Chromosome"/>
</dbReference>
<dbReference type="GO" id="GO:0044780">
    <property type="term" value="P:bacterial-type flagellum assembly"/>
    <property type="evidence" value="ECO:0007669"/>
    <property type="project" value="InterPro"/>
</dbReference>
<dbReference type="OrthoDB" id="5343669at2"/>
<evidence type="ECO:0000256" key="4">
    <source>
        <dbReference type="ARBA" id="ARBA00022795"/>
    </source>
</evidence>
<comment type="subcellular location">
    <subcellularLocation>
        <location evidence="1 6">Cytoplasm</location>
        <location evidence="1 6">Cytosol</location>
    </subcellularLocation>
</comment>
<evidence type="ECO:0000256" key="2">
    <source>
        <dbReference type="ARBA" id="ARBA00008787"/>
    </source>
</evidence>
<dbReference type="PANTHER" id="PTHR34773:SF1">
    <property type="entry name" value="FLAGELLAR SECRETION CHAPERONE FLIS"/>
    <property type="match status" value="1"/>
</dbReference>
<dbReference type="InterPro" id="IPR003713">
    <property type="entry name" value="FliS"/>
</dbReference>
<dbReference type="HOGENOM" id="CLU_080373_4_2_7"/>
<dbReference type="AlphaFoldDB" id="A5G8W8"/>
<evidence type="ECO:0000256" key="3">
    <source>
        <dbReference type="ARBA" id="ARBA00022490"/>
    </source>
</evidence>
<proteinExistence type="inferred from homology"/>
<keyword evidence="5" id="KW-0143">Chaperone</keyword>
<dbReference type="NCBIfam" id="TIGR00208">
    <property type="entry name" value="fliS"/>
    <property type="match status" value="1"/>
</dbReference>
<dbReference type="Gene3D" id="1.20.120.340">
    <property type="entry name" value="Flagellar protein FliS"/>
    <property type="match status" value="1"/>
</dbReference>
<dbReference type="InterPro" id="IPR036584">
    <property type="entry name" value="FliS_sf"/>
</dbReference>
<dbReference type="STRING" id="351605.Gura_4093"/>